<dbReference type="EMBL" id="BKCP01006515">
    <property type="protein sequence ID" value="GER42928.1"/>
    <property type="molecule type" value="Genomic_DNA"/>
</dbReference>
<dbReference type="Gene3D" id="3.40.50.10810">
    <property type="entry name" value="Tandem AAA-ATPase domain"/>
    <property type="match status" value="1"/>
</dbReference>
<name>A0A5A7QD58_STRAF</name>
<evidence type="ECO:0000256" key="7">
    <source>
        <dbReference type="SAM" id="MobiDB-lite"/>
    </source>
</evidence>
<feature type="region of interest" description="Disordered" evidence="7">
    <location>
        <begin position="176"/>
        <end position="254"/>
    </location>
</feature>
<feature type="domain" description="Helicase C-terminal" evidence="9">
    <location>
        <begin position="1174"/>
        <end position="1347"/>
    </location>
</feature>
<dbReference type="GO" id="GO:0016787">
    <property type="term" value="F:hydrolase activity"/>
    <property type="evidence" value="ECO:0007669"/>
    <property type="project" value="UniProtKB-KW"/>
</dbReference>
<accession>A0A5A7QD58</accession>
<feature type="compositionally biased region" description="Basic and acidic residues" evidence="7">
    <location>
        <begin position="1"/>
        <end position="10"/>
    </location>
</feature>
<keyword evidence="3" id="KW-0378">Hydrolase</keyword>
<dbReference type="InterPro" id="IPR014001">
    <property type="entry name" value="Helicase_ATP-bd"/>
</dbReference>
<dbReference type="InterPro" id="IPR001650">
    <property type="entry name" value="Helicase_C-like"/>
</dbReference>
<feature type="compositionally biased region" description="Acidic residues" evidence="7">
    <location>
        <begin position="275"/>
        <end position="285"/>
    </location>
</feature>
<keyword evidence="4" id="KW-0347">Helicase</keyword>
<dbReference type="PANTHER" id="PTHR45821:SF25">
    <property type="entry name" value="HELICASE ATP-BINDING DOMAIN-CONTAINING PROTEIN"/>
    <property type="match status" value="1"/>
</dbReference>
<dbReference type="InterPro" id="IPR049730">
    <property type="entry name" value="SNF2/RAD54-like_C"/>
</dbReference>
<dbReference type="Proteomes" id="UP000325081">
    <property type="component" value="Unassembled WGS sequence"/>
</dbReference>
<evidence type="ECO:0000313" key="11">
    <source>
        <dbReference type="Proteomes" id="UP000325081"/>
    </source>
</evidence>
<feature type="compositionally biased region" description="Basic and acidic residues" evidence="7">
    <location>
        <begin position="589"/>
        <end position="603"/>
    </location>
</feature>
<dbReference type="SMART" id="SM00490">
    <property type="entry name" value="HELICc"/>
    <property type="match status" value="1"/>
</dbReference>
<evidence type="ECO:0000259" key="9">
    <source>
        <dbReference type="PROSITE" id="PS51194"/>
    </source>
</evidence>
<feature type="compositionally biased region" description="Basic and acidic residues" evidence="7">
    <location>
        <begin position="286"/>
        <end position="297"/>
    </location>
</feature>
<dbReference type="InterPro" id="IPR000330">
    <property type="entry name" value="SNF2_N"/>
</dbReference>
<dbReference type="PROSITE" id="PS51194">
    <property type="entry name" value="HELICASE_CTER"/>
    <property type="match status" value="1"/>
</dbReference>
<feature type="compositionally biased region" description="Low complexity" evidence="7">
    <location>
        <begin position="471"/>
        <end position="486"/>
    </location>
</feature>
<comment type="caution">
    <text evidence="10">The sequence shown here is derived from an EMBL/GenBank/DDBJ whole genome shotgun (WGS) entry which is preliminary data.</text>
</comment>
<dbReference type="InterPro" id="IPR027417">
    <property type="entry name" value="P-loop_NTPase"/>
</dbReference>
<dbReference type="SUPFAM" id="SSF52540">
    <property type="entry name" value="P-loop containing nucleoside triphosphate hydrolases"/>
    <property type="match status" value="2"/>
</dbReference>
<feature type="compositionally biased region" description="Basic and acidic residues" evidence="7">
    <location>
        <begin position="399"/>
        <end position="411"/>
    </location>
</feature>
<dbReference type="GO" id="GO:0005524">
    <property type="term" value="F:ATP binding"/>
    <property type="evidence" value="ECO:0007669"/>
    <property type="project" value="UniProtKB-KW"/>
</dbReference>
<proteinExistence type="predicted"/>
<comment type="subcellular location">
    <subcellularLocation>
        <location evidence="1">Nucleus</location>
    </subcellularLocation>
</comment>
<feature type="region of interest" description="Disordered" evidence="7">
    <location>
        <begin position="274"/>
        <end position="331"/>
    </location>
</feature>
<feature type="compositionally biased region" description="Basic residues" evidence="7">
    <location>
        <begin position="51"/>
        <end position="77"/>
    </location>
</feature>
<keyword evidence="6" id="KW-0539">Nucleus</keyword>
<dbReference type="GO" id="GO:0004386">
    <property type="term" value="F:helicase activity"/>
    <property type="evidence" value="ECO:0007669"/>
    <property type="project" value="UniProtKB-KW"/>
</dbReference>
<feature type="compositionally biased region" description="Polar residues" evidence="7">
    <location>
        <begin position="516"/>
        <end position="528"/>
    </location>
</feature>
<feature type="compositionally biased region" description="Basic and acidic residues" evidence="7">
    <location>
        <begin position="564"/>
        <end position="581"/>
    </location>
</feature>
<evidence type="ECO:0000256" key="1">
    <source>
        <dbReference type="ARBA" id="ARBA00004123"/>
    </source>
</evidence>
<evidence type="ECO:0000256" key="4">
    <source>
        <dbReference type="ARBA" id="ARBA00022806"/>
    </source>
</evidence>
<feature type="region of interest" description="Disordered" evidence="7">
    <location>
        <begin position="1"/>
        <end position="20"/>
    </location>
</feature>
<feature type="compositionally biased region" description="Polar residues" evidence="7">
    <location>
        <begin position="487"/>
        <end position="498"/>
    </location>
</feature>
<feature type="compositionally biased region" description="Polar residues" evidence="7">
    <location>
        <begin position="176"/>
        <end position="202"/>
    </location>
</feature>
<protein>
    <submittedName>
        <fullName evidence="10">Chromatin remodeling 31</fullName>
    </submittedName>
</protein>
<sequence>MSESQSKKSSNDVITPFWSSVSGRTRSRWDEYVKSVAESRGMAPSSGSVSPRKRKIGSSSRKNARKRIRGTQTKPKRGGAGSHRNGNGSDDSDSDDFVIEKVNVTELYKQKLGSSAVTSRKAVDSVHSVAAYRYSSPEDVCHRGVSFGKGKKTEGVNRRFAPNTSNFAAAAVSKSITGPFSPSNAGPYSNQVSRHKSSSTAETRNDIENTDSEEAEIERHARPKKSNSARGELNTPYPKKKVGSGSTRTPPAHFRGFFTSLQASLPKRNIIVIESDSEGSDSEEVSIEKISETELSRLKAHSKSKTRPSTEKNLSGDSDRDRPAGSFSKNIFSAHKKNIDVEQCRNKTRCLSKSALKETKKIVTVNDLCGSSTCGDDSSDSDESSSSFSESGYSDEVEKEVQKIPEPEFKKIGTFNRQHPAKKVTTSSSKRIPKTDDKKNKEKKGVCASAHPARKAKNNGRLKGNIDDNASISSSTPAQSTSTFSSNDVSTDNETSSCGAVDKTVKEGIAGRTRSRMTGTATKASTVEISPPDSESSSSSARSDFKDDDSKVGSSFTPDGVKSWPEKSDMCHVEKKREMKKNALSPSPKNDDDVHRKTDDVEAKKRKQVYSGHYGLCRMLADSVLGRASMPEEKDSDDEVKDTPARTTLPLKFRFEDEDLEKVEKTEYEIDELFVELDFHWSLQELGLFDLPKDDEETGKSSADETKHARCSRGNHELVLIDDQGLICIYCRHVELGPKDVLPEWVSMQSVHQSISNNALEQQINSVNKEHLEKTDRESARKRFHSTEHLVGYNDELGFKSSDGTLTNPGNAANGTVWSLKPGVQQTMYEHQQEGFEFLWKNLAGSIHLKELKSSTTPSEVGGCIISHAPGTGKTRLTIVFIETYMKLFPNCRPMIIAPASMLLTWEEEFRKWNVEFPFLNFNVDALDEESKATFGLLKRRSTKTIRMVNLYSWNRGGSILGISYSLFEKLTKQTAGNDGDVRNILLKKPGLVILDEGHTPRNQRSNIWNVLLKLRTQKRVILSGTPFQNNFAELFNTLRIVRPAMADSLEEQMNVSRRKYPQSTCKVDDNAVQRLKVSMAPFVHVHKGTILQQSLPGLRDCVVVLKPPPLQKSLIERLEGTPSTFEFEHKAALLSVHPYLFHHSVSEERIIGVDLEASRLNPNEGVKTKFILEFVRLSMAMKEKVLIFSQYIQPLELIKDQLKEIFRWAEGKEILQMQGKLDQKHRQVLINLFNDEQNESKVMLASTRCCSEGISLVGASRVILLDVVWNPSVEIQAISRAYRIGQKKFVYTYHLMTSGTTEADKYCRQAEKERLSELVFTSSSNEGDRRNKLPVAGIEDRILEVMVDHENLKDMFDKIINQPKDTNLIQTFGLASS</sequence>
<dbReference type="Gene3D" id="3.40.50.300">
    <property type="entry name" value="P-loop containing nucleotide triphosphate hydrolases"/>
    <property type="match status" value="1"/>
</dbReference>
<dbReference type="GO" id="GO:0005634">
    <property type="term" value="C:nucleus"/>
    <property type="evidence" value="ECO:0007669"/>
    <property type="project" value="UniProtKB-SubCell"/>
</dbReference>
<feature type="region of interest" description="Disordered" evidence="7">
    <location>
        <begin position="36"/>
        <end position="96"/>
    </location>
</feature>
<feature type="domain" description="Helicase ATP-binding" evidence="8">
    <location>
        <begin position="855"/>
        <end position="1045"/>
    </location>
</feature>
<reference evidence="11" key="1">
    <citation type="journal article" date="2019" name="Curr. Biol.">
        <title>Genome Sequence of Striga asiatica Provides Insight into the Evolution of Plant Parasitism.</title>
        <authorList>
            <person name="Yoshida S."/>
            <person name="Kim S."/>
            <person name="Wafula E.K."/>
            <person name="Tanskanen J."/>
            <person name="Kim Y.M."/>
            <person name="Honaas L."/>
            <person name="Yang Z."/>
            <person name="Spallek T."/>
            <person name="Conn C.E."/>
            <person name="Ichihashi Y."/>
            <person name="Cheong K."/>
            <person name="Cui S."/>
            <person name="Der J.P."/>
            <person name="Gundlach H."/>
            <person name="Jiao Y."/>
            <person name="Hori C."/>
            <person name="Ishida J.K."/>
            <person name="Kasahara H."/>
            <person name="Kiba T."/>
            <person name="Kim M.S."/>
            <person name="Koo N."/>
            <person name="Laohavisit A."/>
            <person name="Lee Y.H."/>
            <person name="Lumba S."/>
            <person name="McCourt P."/>
            <person name="Mortimer J.C."/>
            <person name="Mutuku J.M."/>
            <person name="Nomura T."/>
            <person name="Sasaki-Sekimoto Y."/>
            <person name="Seto Y."/>
            <person name="Wang Y."/>
            <person name="Wakatake T."/>
            <person name="Sakakibara H."/>
            <person name="Demura T."/>
            <person name="Yamaguchi S."/>
            <person name="Yoneyama K."/>
            <person name="Manabe R.I."/>
            <person name="Nelson D.C."/>
            <person name="Schulman A.H."/>
            <person name="Timko M.P."/>
            <person name="dePamphilis C.W."/>
            <person name="Choi D."/>
            <person name="Shirasu K."/>
        </authorList>
    </citation>
    <scope>NUCLEOTIDE SEQUENCE [LARGE SCALE GENOMIC DNA]</scope>
    <source>
        <strain evidence="11">cv. UVA1</strain>
    </source>
</reference>
<evidence type="ECO:0000256" key="3">
    <source>
        <dbReference type="ARBA" id="ARBA00022801"/>
    </source>
</evidence>
<feature type="compositionally biased region" description="Polar residues" evidence="7">
    <location>
        <begin position="11"/>
        <end position="20"/>
    </location>
</feature>
<dbReference type="InterPro" id="IPR038718">
    <property type="entry name" value="SNF2-like_sf"/>
</dbReference>
<evidence type="ECO:0000259" key="8">
    <source>
        <dbReference type="PROSITE" id="PS51192"/>
    </source>
</evidence>
<keyword evidence="11" id="KW-1185">Reference proteome</keyword>
<feature type="compositionally biased region" description="Basic and acidic residues" evidence="7">
    <location>
        <begin position="433"/>
        <end position="445"/>
    </location>
</feature>
<feature type="compositionally biased region" description="Low complexity" evidence="7">
    <location>
        <begin position="530"/>
        <end position="542"/>
    </location>
</feature>
<dbReference type="SMART" id="SM00487">
    <property type="entry name" value="DEXDc"/>
    <property type="match status" value="1"/>
</dbReference>
<evidence type="ECO:0000256" key="2">
    <source>
        <dbReference type="ARBA" id="ARBA00022741"/>
    </source>
</evidence>
<keyword evidence="5" id="KW-0067">ATP-binding</keyword>
<dbReference type="PROSITE" id="PS51192">
    <property type="entry name" value="HELICASE_ATP_BIND_1"/>
    <property type="match status" value="1"/>
</dbReference>
<dbReference type="Pfam" id="PF00176">
    <property type="entry name" value="SNF2-rel_dom"/>
    <property type="match status" value="1"/>
</dbReference>
<dbReference type="InterPro" id="IPR044567">
    <property type="entry name" value="CLSY/DRD1"/>
</dbReference>
<keyword evidence="2" id="KW-0547">Nucleotide-binding</keyword>
<gene>
    <name evidence="10" type="ORF">STAS_19748</name>
</gene>
<dbReference type="Pfam" id="PF00271">
    <property type="entry name" value="Helicase_C"/>
    <property type="match status" value="1"/>
</dbReference>
<evidence type="ECO:0000313" key="10">
    <source>
        <dbReference type="EMBL" id="GER42928.1"/>
    </source>
</evidence>
<organism evidence="10 11">
    <name type="scientific">Striga asiatica</name>
    <name type="common">Asiatic witchweed</name>
    <name type="synonym">Buchnera asiatica</name>
    <dbReference type="NCBI Taxonomy" id="4170"/>
    <lineage>
        <taxon>Eukaryota</taxon>
        <taxon>Viridiplantae</taxon>
        <taxon>Streptophyta</taxon>
        <taxon>Embryophyta</taxon>
        <taxon>Tracheophyta</taxon>
        <taxon>Spermatophyta</taxon>
        <taxon>Magnoliopsida</taxon>
        <taxon>eudicotyledons</taxon>
        <taxon>Gunneridae</taxon>
        <taxon>Pentapetalae</taxon>
        <taxon>asterids</taxon>
        <taxon>lamiids</taxon>
        <taxon>Lamiales</taxon>
        <taxon>Orobanchaceae</taxon>
        <taxon>Buchnereae</taxon>
        <taxon>Striga</taxon>
    </lineage>
</organism>
<evidence type="ECO:0000256" key="6">
    <source>
        <dbReference type="ARBA" id="ARBA00023242"/>
    </source>
</evidence>
<evidence type="ECO:0000256" key="5">
    <source>
        <dbReference type="ARBA" id="ARBA00022840"/>
    </source>
</evidence>
<dbReference type="OrthoDB" id="910932at2759"/>
<dbReference type="CDD" id="cd18793">
    <property type="entry name" value="SF2_C_SNF"/>
    <property type="match status" value="1"/>
</dbReference>
<feature type="region of interest" description="Disordered" evidence="7">
    <location>
        <begin position="368"/>
        <end position="605"/>
    </location>
</feature>
<dbReference type="PANTHER" id="PTHR45821">
    <property type="entry name" value="SNF2 DOMAIN-CONTAINING PROTEIN CLASSY 2-RELATED"/>
    <property type="match status" value="1"/>
</dbReference>
<dbReference type="GO" id="GO:0080188">
    <property type="term" value="P:gene silencing by siRNA-directed DNA methylation"/>
    <property type="evidence" value="ECO:0007669"/>
    <property type="project" value="InterPro"/>
</dbReference>